<dbReference type="InterPro" id="IPR052626">
    <property type="entry name" value="SWT1_Regulator"/>
</dbReference>
<dbReference type="AlphaFoldDB" id="A0A1B7NIF5"/>
<dbReference type="Proteomes" id="UP000092154">
    <property type="component" value="Unassembled WGS sequence"/>
</dbReference>
<feature type="domain" description="PIN" evidence="1">
    <location>
        <begin position="55"/>
        <end position="187"/>
    </location>
</feature>
<dbReference type="CDD" id="cd18727">
    <property type="entry name" value="PIN_Swt1-like"/>
    <property type="match status" value="1"/>
</dbReference>
<dbReference type="Gene3D" id="3.40.50.1010">
    <property type="entry name" value="5'-nuclease"/>
    <property type="match status" value="1"/>
</dbReference>
<dbReference type="InterPro" id="IPR002716">
    <property type="entry name" value="PIN_dom"/>
</dbReference>
<gene>
    <name evidence="2" type="ORF">K503DRAFT_788752</name>
</gene>
<evidence type="ECO:0000313" key="3">
    <source>
        <dbReference type="Proteomes" id="UP000092154"/>
    </source>
</evidence>
<name>A0A1B7NIF5_9AGAM</name>
<sequence length="412" mass="46966">MSSNFLSLQPERFDLGDFKPTPSTPNTHLFATLQRIDEFSNKDVEMQGPLSEELTILVLDTNILLEFLEVIQAFVSEVEEQGLPVLLVIPGVVIYELDGQKNREGLSWFARRASTWLLKKVKERRSVKGQALDETCKPSRNWKKRDYDAEFGSQRSNDSLIIDCCKYYLHLRQRRTFLCSKDKLLTVEAESESVSTICPEDDTFCSRDIAQALFGFEASRFKFSGYHPIYRNSSMRLIQSVPTPESDDDGMDIDDDDASVPRSRLFHPSHALDLLHLQVIEYFTGLLLELVARIAGPEVQSFNESSSVSKHAPAFSRKSFTTWGALECFDYLGTKKRLAKTNPRLDIFMTRPYEGVGARRGQDWSRRDWEAVLKGLGEIGDEWQEGSIRESVPALELHMSRVFAMPMRPTGL</sequence>
<dbReference type="EMBL" id="KV448124">
    <property type="protein sequence ID" value="OAX44544.1"/>
    <property type="molecule type" value="Genomic_DNA"/>
</dbReference>
<dbReference type="STRING" id="1314800.A0A1B7NIF5"/>
<dbReference type="GO" id="GO:0005634">
    <property type="term" value="C:nucleus"/>
    <property type="evidence" value="ECO:0007669"/>
    <property type="project" value="TreeGrafter"/>
</dbReference>
<dbReference type="Pfam" id="PF13638">
    <property type="entry name" value="PIN_4"/>
    <property type="match status" value="1"/>
</dbReference>
<dbReference type="PANTHER" id="PTHR16161:SF0">
    <property type="entry name" value="TRANSCRIPTIONAL PROTEIN SWT1"/>
    <property type="match status" value="1"/>
</dbReference>
<accession>A0A1B7NIF5</accession>
<dbReference type="GO" id="GO:0004540">
    <property type="term" value="F:RNA nuclease activity"/>
    <property type="evidence" value="ECO:0007669"/>
    <property type="project" value="UniProtKB-ARBA"/>
</dbReference>
<dbReference type="SUPFAM" id="SSF88723">
    <property type="entry name" value="PIN domain-like"/>
    <property type="match status" value="1"/>
</dbReference>
<proteinExistence type="predicted"/>
<dbReference type="PANTHER" id="PTHR16161">
    <property type="entry name" value="TRANSCRIPTIONAL PROTEIN SWT1"/>
    <property type="match status" value="1"/>
</dbReference>
<dbReference type="SMART" id="SM00670">
    <property type="entry name" value="PINc"/>
    <property type="match status" value="1"/>
</dbReference>
<protein>
    <recommendedName>
        <fullName evidence="1">PIN domain-containing protein</fullName>
    </recommendedName>
</protein>
<organism evidence="2 3">
    <name type="scientific">Rhizopogon vinicolor AM-OR11-026</name>
    <dbReference type="NCBI Taxonomy" id="1314800"/>
    <lineage>
        <taxon>Eukaryota</taxon>
        <taxon>Fungi</taxon>
        <taxon>Dikarya</taxon>
        <taxon>Basidiomycota</taxon>
        <taxon>Agaricomycotina</taxon>
        <taxon>Agaricomycetes</taxon>
        <taxon>Agaricomycetidae</taxon>
        <taxon>Boletales</taxon>
        <taxon>Suillineae</taxon>
        <taxon>Rhizopogonaceae</taxon>
        <taxon>Rhizopogon</taxon>
    </lineage>
</organism>
<evidence type="ECO:0000259" key="1">
    <source>
        <dbReference type="SMART" id="SM00670"/>
    </source>
</evidence>
<dbReference type="InParanoid" id="A0A1B7NIF5"/>
<keyword evidence="3" id="KW-1185">Reference proteome</keyword>
<dbReference type="OrthoDB" id="2017974at2759"/>
<dbReference type="InterPro" id="IPR029060">
    <property type="entry name" value="PIN-like_dom_sf"/>
</dbReference>
<evidence type="ECO:0000313" key="2">
    <source>
        <dbReference type="EMBL" id="OAX44544.1"/>
    </source>
</evidence>
<reference evidence="2 3" key="1">
    <citation type="submission" date="2016-06" db="EMBL/GenBank/DDBJ databases">
        <title>Comparative genomics of the ectomycorrhizal sister species Rhizopogon vinicolor and Rhizopogon vesiculosus (Basidiomycota: Boletales) reveals a divergence of the mating type B locus.</title>
        <authorList>
            <consortium name="DOE Joint Genome Institute"/>
            <person name="Mujic A.B."/>
            <person name="Kuo A."/>
            <person name="Tritt A."/>
            <person name="Lipzen A."/>
            <person name="Chen C."/>
            <person name="Johnson J."/>
            <person name="Sharma A."/>
            <person name="Barry K."/>
            <person name="Grigoriev I.V."/>
            <person name="Spatafora J.W."/>
        </authorList>
    </citation>
    <scope>NUCLEOTIDE SEQUENCE [LARGE SCALE GENOMIC DNA]</scope>
    <source>
        <strain evidence="2 3">AM-OR11-026</strain>
    </source>
</reference>